<dbReference type="InterPro" id="IPR043977">
    <property type="entry name" value="DUF5759"/>
</dbReference>
<evidence type="ECO:0000313" key="2">
    <source>
        <dbReference type="EMBL" id="QKU35388.1"/>
    </source>
</evidence>
<reference evidence="2" key="2">
    <citation type="journal article" date="2018" name="Nat. Commun.">
        <title>Tailed giant Tupanvirus possesses the most complete translational apparatus of the known virosphere.</title>
        <authorList>
            <person name="Abrahao J."/>
            <person name="Silva L."/>
            <person name="Silva L.S."/>
            <person name="Khalil J.Y.B."/>
            <person name="Rodrigues R."/>
            <person name="Arantes T."/>
            <person name="Assis F."/>
            <person name="Boratto P."/>
            <person name="Andrade M."/>
            <person name="Kroon E.G."/>
            <person name="Ribeiro B."/>
            <person name="Bergier I."/>
            <person name="Seligmann H."/>
            <person name="Ghigo E."/>
            <person name="Colson P."/>
            <person name="Levasseur A."/>
            <person name="Kroemer G."/>
            <person name="Raoult D."/>
            <person name="La Scola B."/>
        </authorList>
    </citation>
    <scope>NUCLEOTIDE SEQUENCE [LARGE SCALE GENOMIC DNA]</scope>
    <source>
        <strain evidence="2">Soda lake</strain>
    </source>
</reference>
<proteinExistence type="predicted"/>
<dbReference type="KEGG" id="vg:80518816"/>
<sequence>MDLNNNDLYKKHDQLIALKRETYDKLYNRCKNTIKLTSDAGELICLFEIPKFLFGSSYPIINVESCANYIMNKLAHANKNIKTTFIEPNLIFIDWRRDSDIEEHVRSTNKKHRSNKSSNSSTSSSSKPMYSTTSTASSSTPRKRDYK</sequence>
<accession>A0A6N1NVE6</accession>
<reference evidence="2" key="1">
    <citation type="submission" date="2017-01" db="EMBL/GenBank/DDBJ databases">
        <authorList>
            <person name="Assis F.L."/>
            <person name="Abrahao J.S."/>
            <person name="Silva L."/>
            <person name="Khalil J.B."/>
            <person name="Rodrigues R."/>
            <person name="Silva L.S."/>
            <person name="Arantes T."/>
            <person name="Boratto P."/>
            <person name="Andrade M."/>
            <person name="Kroon E.G."/>
            <person name="Ribeiro B."/>
            <person name="Bergier I."/>
            <person name="Seligmann H."/>
            <person name="Ghigo E."/>
            <person name="Colson P."/>
            <person name="Levasseur A."/>
            <person name="Raoult D."/>
            <person name="Scola B.L."/>
        </authorList>
    </citation>
    <scope>NUCLEOTIDE SEQUENCE</scope>
    <source>
        <strain evidence="2">Soda lake</strain>
    </source>
</reference>
<evidence type="ECO:0000256" key="1">
    <source>
        <dbReference type="SAM" id="MobiDB-lite"/>
    </source>
</evidence>
<dbReference type="Pfam" id="PF19063">
    <property type="entry name" value="DUF5759"/>
    <property type="match status" value="1"/>
</dbReference>
<name>A0A6N1NVE6_9VIRU</name>
<feature type="region of interest" description="Disordered" evidence="1">
    <location>
        <begin position="103"/>
        <end position="147"/>
    </location>
</feature>
<feature type="compositionally biased region" description="Low complexity" evidence="1">
    <location>
        <begin position="116"/>
        <end position="140"/>
    </location>
</feature>
<organism evidence="2">
    <name type="scientific">Tupanvirus soda lake</name>
    <dbReference type="NCBI Taxonomy" id="2126985"/>
    <lineage>
        <taxon>Viruses</taxon>
        <taxon>Varidnaviria</taxon>
        <taxon>Bamfordvirae</taxon>
        <taxon>Nucleocytoviricota</taxon>
        <taxon>Megaviricetes</taxon>
        <taxon>Imitervirales</taxon>
        <taxon>Mimiviridae</taxon>
        <taxon>Megamimivirinae</taxon>
        <taxon>Tupanvirus</taxon>
        <taxon>Tupanvirus salinum</taxon>
    </lineage>
</organism>
<dbReference type="GeneID" id="80518816"/>
<protein>
    <submittedName>
        <fullName evidence="2">Uncharacterized protein</fullName>
    </submittedName>
</protein>
<dbReference type="RefSeq" id="YP_010782052.1">
    <property type="nucleotide sequence ID" value="NC_075039.1"/>
</dbReference>
<dbReference type="EMBL" id="KY523104">
    <property type="protein sequence ID" value="QKU35388.1"/>
    <property type="molecule type" value="Genomic_DNA"/>
</dbReference>